<comment type="cofactor">
    <cofactor evidence="1">
        <name>FAD</name>
        <dbReference type="ChEBI" id="CHEBI:57692"/>
    </cofactor>
</comment>
<gene>
    <name evidence="6" type="primary">glcD</name>
    <name evidence="6" type="ORF">ACFQ2J_12630</name>
</gene>
<organism evidence="6 7">
    <name type="scientific">Thalassobacillus hwangdonensis</name>
    <dbReference type="NCBI Taxonomy" id="546108"/>
    <lineage>
        <taxon>Bacteria</taxon>
        <taxon>Bacillati</taxon>
        <taxon>Bacillota</taxon>
        <taxon>Bacilli</taxon>
        <taxon>Bacillales</taxon>
        <taxon>Bacillaceae</taxon>
        <taxon>Thalassobacillus</taxon>
    </lineage>
</organism>
<dbReference type="PROSITE" id="PS51387">
    <property type="entry name" value="FAD_PCMH"/>
    <property type="match status" value="1"/>
</dbReference>
<dbReference type="RefSeq" id="WP_386060895.1">
    <property type="nucleotide sequence ID" value="NZ_JBHTKL010000005.1"/>
</dbReference>
<dbReference type="InterPro" id="IPR004490">
    <property type="entry name" value="GlcD"/>
</dbReference>
<evidence type="ECO:0000256" key="4">
    <source>
        <dbReference type="ARBA" id="ARBA00023002"/>
    </source>
</evidence>
<keyword evidence="4 6" id="KW-0560">Oxidoreductase</keyword>
<evidence type="ECO:0000259" key="5">
    <source>
        <dbReference type="PROSITE" id="PS51387"/>
    </source>
</evidence>
<dbReference type="InterPro" id="IPR004113">
    <property type="entry name" value="FAD-bd_oxidored_4_C"/>
</dbReference>
<dbReference type="Gene3D" id="1.10.45.10">
    <property type="entry name" value="Vanillyl-alcohol Oxidase, Chain A, domain 4"/>
    <property type="match status" value="1"/>
</dbReference>
<evidence type="ECO:0000256" key="3">
    <source>
        <dbReference type="ARBA" id="ARBA00022827"/>
    </source>
</evidence>
<sequence>MAPWINAIREVVGEKHLHTKASSLLAYSYDATPNFQALPDAVAAPRNTEEVAAIVKLCNEYHVPIVPRGSGTNLAAGTTPTQGGLVLLFHRMDKIMEFDDENLTMTVQPGVITQDICNLAESQGLFYPPDPSSMKISTIGGNINENSGGLRGLKYGVTKDYILALEVVLPTGKIIRTGGKLAKDVAGYDLTKLFVGSEGTLGIITEATLKLVPQPETKKTMLAIYDSMEKAAATVSAIIANRIIPATMEFIDRPTIQAVESYAQIGLPVDAEAVLLIEQDGVESVVDQDIQEIQAICTENEAIRVQIAETEADAHALREARRTALSALARLSPTTILEDATVPRSEIATMVRAINDIASTFNVTIATFGHAGDGNLHPTCTTDVRNKEEWERVEQAFEAIFKKAIELGGTITGEHGVGEMKSPYLALKVGEEGIELMKAMKLSFDPNQIMNPGKIFAKSTRKRVVVQT</sequence>
<feature type="domain" description="FAD-binding PCMH-type" evidence="5">
    <location>
        <begin position="35"/>
        <end position="214"/>
    </location>
</feature>
<dbReference type="InterPro" id="IPR016171">
    <property type="entry name" value="Vanillyl_alc_oxidase_C-sub2"/>
</dbReference>
<dbReference type="GO" id="GO:0019154">
    <property type="term" value="F:glycolate dehydrogenase activity"/>
    <property type="evidence" value="ECO:0007669"/>
    <property type="project" value="UniProtKB-EC"/>
</dbReference>
<protein>
    <submittedName>
        <fullName evidence="6">Glycolate oxidase subunit GlcD</fullName>
        <ecNumber evidence="6">1.1.99.14</ecNumber>
    </submittedName>
</protein>
<keyword evidence="3" id="KW-0274">FAD</keyword>
<keyword evidence="2" id="KW-0285">Flavoprotein</keyword>
<evidence type="ECO:0000313" key="7">
    <source>
        <dbReference type="Proteomes" id="UP001596990"/>
    </source>
</evidence>
<evidence type="ECO:0000313" key="6">
    <source>
        <dbReference type="EMBL" id="MFD1020024.1"/>
    </source>
</evidence>
<evidence type="ECO:0000256" key="1">
    <source>
        <dbReference type="ARBA" id="ARBA00001974"/>
    </source>
</evidence>
<dbReference type="EC" id="1.1.99.14" evidence="6"/>
<dbReference type="InterPro" id="IPR051914">
    <property type="entry name" value="FAD-linked_OxidoTrans_Type4"/>
</dbReference>
<dbReference type="InterPro" id="IPR006094">
    <property type="entry name" value="Oxid_FAD_bind_N"/>
</dbReference>
<dbReference type="SUPFAM" id="SSF55103">
    <property type="entry name" value="FAD-linked oxidases, C-terminal domain"/>
    <property type="match status" value="1"/>
</dbReference>
<dbReference type="PANTHER" id="PTHR42934">
    <property type="entry name" value="GLYCOLATE OXIDASE SUBUNIT GLCD"/>
    <property type="match status" value="1"/>
</dbReference>
<dbReference type="Gene3D" id="3.30.70.2740">
    <property type="match status" value="1"/>
</dbReference>
<reference evidence="7" key="1">
    <citation type="journal article" date="2019" name="Int. J. Syst. Evol. Microbiol.">
        <title>The Global Catalogue of Microorganisms (GCM) 10K type strain sequencing project: providing services to taxonomists for standard genome sequencing and annotation.</title>
        <authorList>
            <consortium name="The Broad Institute Genomics Platform"/>
            <consortium name="The Broad Institute Genome Sequencing Center for Infectious Disease"/>
            <person name="Wu L."/>
            <person name="Ma J."/>
        </authorList>
    </citation>
    <scope>NUCLEOTIDE SEQUENCE [LARGE SCALE GENOMIC DNA]</scope>
    <source>
        <strain evidence="7">CCUG 56607</strain>
    </source>
</reference>
<dbReference type="NCBIfam" id="TIGR00387">
    <property type="entry name" value="glcD"/>
    <property type="match status" value="1"/>
</dbReference>
<dbReference type="Pfam" id="PF02913">
    <property type="entry name" value="FAD-oxidase_C"/>
    <property type="match status" value="1"/>
</dbReference>
<dbReference type="InterPro" id="IPR016164">
    <property type="entry name" value="FAD-linked_Oxase-like_C"/>
</dbReference>
<keyword evidence="7" id="KW-1185">Reference proteome</keyword>
<dbReference type="EMBL" id="JBHTKL010000005">
    <property type="protein sequence ID" value="MFD1020024.1"/>
    <property type="molecule type" value="Genomic_DNA"/>
</dbReference>
<dbReference type="Proteomes" id="UP001596990">
    <property type="component" value="Unassembled WGS sequence"/>
</dbReference>
<accession>A0ABW3L1S5</accession>
<dbReference type="Gene3D" id="3.30.465.10">
    <property type="match status" value="1"/>
</dbReference>
<proteinExistence type="predicted"/>
<evidence type="ECO:0000256" key="2">
    <source>
        <dbReference type="ARBA" id="ARBA00022630"/>
    </source>
</evidence>
<dbReference type="InterPro" id="IPR016169">
    <property type="entry name" value="FAD-bd_PCMH_sub2"/>
</dbReference>
<dbReference type="InterPro" id="IPR016166">
    <property type="entry name" value="FAD-bd_PCMH"/>
</dbReference>
<dbReference type="PANTHER" id="PTHR42934:SF2">
    <property type="entry name" value="GLYCOLATE OXIDASE SUBUNIT GLCD"/>
    <property type="match status" value="1"/>
</dbReference>
<name>A0ABW3L1S5_9BACI</name>
<dbReference type="SUPFAM" id="SSF56176">
    <property type="entry name" value="FAD-binding/transporter-associated domain-like"/>
    <property type="match status" value="1"/>
</dbReference>
<dbReference type="InterPro" id="IPR036318">
    <property type="entry name" value="FAD-bd_PCMH-like_sf"/>
</dbReference>
<dbReference type="Pfam" id="PF01565">
    <property type="entry name" value="FAD_binding_4"/>
    <property type="match status" value="1"/>
</dbReference>
<comment type="caution">
    <text evidence="6">The sequence shown here is derived from an EMBL/GenBank/DDBJ whole genome shotgun (WGS) entry which is preliminary data.</text>
</comment>